<dbReference type="InParanoid" id="A0A1E7FL26"/>
<proteinExistence type="predicted"/>
<accession>A0A1E7FL26</accession>
<dbReference type="EMBL" id="KV784356">
    <property type="protein sequence ID" value="OEU18765.1"/>
    <property type="molecule type" value="Genomic_DNA"/>
</dbReference>
<organism evidence="2 3">
    <name type="scientific">Fragilariopsis cylindrus CCMP1102</name>
    <dbReference type="NCBI Taxonomy" id="635003"/>
    <lineage>
        <taxon>Eukaryota</taxon>
        <taxon>Sar</taxon>
        <taxon>Stramenopiles</taxon>
        <taxon>Ochrophyta</taxon>
        <taxon>Bacillariophyta</taxon>
        <taxon>Bacillariophyceae</taxon>
        <taxon>Bacillariophycidae</taxon>
        <taxon>Bacillariales</taxon>
        <taxon>Bacillariaceae</taxon>
        <taxon>Fragilariopsis</taxon>
    </lineage>
</organism>
<feature type="compositionally biased region" description="Basic and acidic residues" evidence="1">
    <location>
        <begin position="95"/>
        <end position="107"/>
    </location>
</feature>
<gene>
    <name evidence="2" type="ORF">FRACYDRAFT_260545</name>
</gene>
<feature type="region of interest" description="Disordered" evidence="1">
    <location>
        <begin position="74"/>
        <end position="148"/>
    </location>
</feature>
<protein>
    <submittedName>
        <fullName evidence="2">Uncharacterized protein</fullName>
    </submittedName>
</protein>
<evidence type="ECO:0000313" key="3">
    <source>
        <dbReference type="Proteomes" id="UP000095751"/>
    </source>
</evidence>
<dbReference type="AlphaFoldDB" id="A0A1E7FL26"/>
<name>A0A1E7FL26_9STRA</name>
<dbReference type="PANTHER" id="PTHR16148:SF14">
    <property type="entry name" value="MYND-TYPE DOMAIN-CONTAINING PROTEIN"/>
    <property type="match status" value="1"/>
</dbReference>
<feature type="compositionally biased region" description="Low complexity" evidence="1">
    <location>
        <begin position="124"/>
        <end position="142"/>
    </location>
</feature>
<sequence length="418" mass="46303">MSLGEGDTNNNNNTMYDDDGQVMVEPPELITSYGSLRDSHERGRFLDGPSSYREPMSGKIRQLDHRLRYHGSRQPAAELNNIGERLREGLQQSRKLKELRQKEENMKKKSISNNKHREGGLYDDNNNNNNNDKGNNTTNNKGEPQDQKIAGTSSLSAMMNGVSQSVNPPEEYTSLGPEILMPIETGIQDYHEDQISIEELPSPSRMMLSTSLTAFELLRTSNKDNIISDYDKRAASTGGQHGQSTTVVSLAPLVTANSNNNNTGLSNLMSLNTTQTTKTEISKLHNNNAYQVLSRSMSDPSPRFYHNNHHSLQQSSGTATSSANNINIFLPAATTNNNQTEAINSNNAMQQVPPYNNIGQPLRENHHTSSPFISDHNNDTIMFNGNGSRSQLDHDPNTDGAFGDIDPITDFVFGDMDM</sequence>
<reference evidence="2 3" key="1">
    <citation type="submission" date="2016-09" db="EMBL/GenBank/DDBJ databases">
        <title>Extensive genetic diversity and differential bi-allelic expression allows diatom success in the polar Southern Ocean.</title>
        <authorList>
            <consortium name="DOE Joint Genome Institute"/>
            <person name="Mock T."/>
            <person name="Otillar R.P."/>
            <person name="Strauss J."/>
            <person name="Dupont C."/>
            <person name="Frickenhaus S."/>
            <person name="Maumus F."/>
            <person name="Mcmullan M."/>
            <person name="Sanges R."/>
            <person name="Schmutz J."/>
            <person name="Toseland A."/>
            <person name="Valas R."/>
            <person name="Veluchamy A."/>
            <person name="Ward B.J."/>
            <person name="Allen A."/>
            <person name="Barry K."/>
            <person name="Falciatore A."/>
            <person name="Ferrante M."/>
            <person name="Fortunato A.E."/>
            <person name="Gloeckner G."/>
            <person name="Gruber A."/>
            <person name="Hipkin R."/>
            <person name="Janech M."/>
            <person name="Kroth P."/>
            <person name="Leese F."/>
            <person name="Lindquist E."/>
            <person name="Lyon B.R."/>
            <person name="Martin J."/>
            <person name="Mayer C."/>
            <person name="Parker M."/>
            <person name="Quesneville H."/>
            <person name="Raymond J."/>
            <person name="Uhlig C."/>
            <person name="Valentin K.U."/>
            <person name="Worden A.Z."/>
            <person name="Armbrust E.V."/>
            <person name="Bowler C."/>
            <person name="Green B."/>
            <person name="Moulton V."/>
            <person name="Van Oosterhout C."/>
            <person name="Grigoriev I."/>
        </authorList>
    </citation>
    <scope>NUCLEOTIDE SEQUENCE [LARGE SCALE GENOMIC DNA]</scope>
    <source>
        <strain evidence="2 3">CCMP1102</strain>
    </source>
</reference>
<dbReference type="OrthoDB" id="49362at2759"/>
<dbReference type="PANTHER" id="PTHR16148">
    <property type="entry name" value="NF-KAPPA-B-REPRESSING FACTOR-RELATED"/>
    <property type="match status" value="1"/>
</dbReference>
<dbReference type="KEGG" id="fcy:FRACYDRAFT_260545"/>
<dbReference type="Proteomes" id="UP000095751">
    <property type="component" value="Unassembled WGS sequence"/>
</dbReference>
<evidence type="ECO:0000256" key="1">
    <source>
        <dbReference type="SAM" id="MobiDB-lite"/>
    </source>
</evidence>
<keyword evidence="3" id="KW-1185">Reference proteome</keyword>
<evidence type="ECO:0000313" key="2">
    <source>
        <dbReference type="EMBL" id="OEU18765.1"/>
    </source>
</evidence>
<feature type="region of interest" description="Disordered" evidence="1">
    <location>
        <begin position="1"/>
        <end position="20"/>
    </location>
</feature>